<keyword evidence="2" id="KW-1185">Reference proteome</keyword>
<sequence>MRKIKICCVILIFTAFACREVYDTRLKVNNNTNESIFVAISKDSLIEHAQQISYDGTSEKYNFTRDFTKQTLSELELYGSDAWPRFVKSSLNEQMYFFVIDSTVIQHNKWEIICRKKLYSKSKFSLTSLNRINWTVDIDSLLHETK</sequence>
<dbReference type="OrthoDB" id="1441565at2"/>
<name>A0A0A2M1G0_9FLAO</name>
<comment type="caution">
    <text evidence="1">The sequence shown here is derived from an EMBL/GenBank/DDBJ whole genome shotgun (WGS) entry which is preliminary data.</text>
</comment>
<protein>
    <recommendedName>
        <fullName evidence="3">Lipoprotein</fullName>
    </recommendedName>
</protein>
<evidence type="ECO:0000313" key="1">
    <source>
        <dbReference type="EMBL" id="KGO86482.1"/>
    </source>
</evidence>
<dbReference type="Proteomes" id="UP000030152">
    <property type="component" value="Unassembled WGS sequence"/>
</dbReference>
<dbReference type="EMBL" id="JRLX01000010">
    <property type="protein sequence ID" value="KGO86482.1"/>
    <property type="molecule type" value="Genomic_DNA"/>
</dbReference>
<evidence type="ECO:0008006" key="3">
    <source>
        <dbReference type="Google" id="ProtNLM"/>
    </source>
</evidence>
<dbReference type="PROSITE" id="PS51257">
    <property type="entry name" value="PROKAR_LIPOPROTEIN"/>
    <property type="match status" value="1"/>
</dbReference>
<reference evidence="1 2" key="1">
    <citation type="submission" date="2013-09" db="EMBL/GenBank/DDBJ databases">
        <authorList>
            <person name="Zeng Z."/>
            <person name="Chen C."/>
        </authorList>
    </citation>
    <scope>NUCLEOTIDE SEQUENCE [LARGE SCALE GENOMIC DNA]</scope>
    <source>
        <strain evidence="1 2">WB 3.3-2</strain>
    </source>
</reference>
<gene>
    <name evidence="1" type="ORF">Q765_11465</name>
</gene>
<dbReference type="AlphaFoldDB" id="A0A0A2M1G0"/>
<dbReference type="RefSeq" id="WP_020213835.1">
    <property type="nucleotide sequence ID" value="NZ_JRLX01000010.1"/>
</dbReference>
<accession>A0A0A2M1G0</accession>
<proteinExistence type="predicted"/>
<organism evidence="1 2">
    <name type="scientific">Flavobacterium rivuli WB 3.3-2 = DSM 21788</name>
    <dbReference type="NCBI Taxonomy" id="1121895"/>
    <lineage>
        <taxon>Bacteria</taxon>
        <taxon>Pseudomonadati</taxon>
        <taxon>Bacteroidota</taxon>
        <taxon>Flavobacteriia</taxon>
        <taxon>Flavobacteriales</taxon>
        <taxon>Flavobacteriaceae</taxon>
        <taxon>Flavobacterium</taxon>
    </lineage>
</organism>
<evidence type="ECO:0000313" key="2">
    <source>
        <dbReference type="Proteomes" id="UP000030152"/>
    </source>
</evidence>